<dbReference type="InterPro" id="IPR044893">
    <property type="entry name" value="RNA_pol_Rpb1_clamp_domain"/>
</dbReference>
<feature type="compositionally biased region" description="Basic residues" evidence="14">
    <location>
        <begin position="354"/>
        <end position="378"/>
    </location>
</feature>
<gene>
    <name evidence="16" type="ORF">CDCA_CDCA13G3575</name>
</gene>
<sequence>MPGSAFREGATLADGEPRPTSAQAPTDGPFLLHPDIPFDGAYYGTCTSVYESHDPRPAPVVAWERRRRIVEARHVLPQLERDIAACRSALSDEAATPPPSDVSPLEQNRRRRSLQVRLNTCLLQREQALRLLGCQAVPLRNDEQAPLATLRELHFQLPSPEDVRRASVVAVMNKQMYTLDGDIAPHGPLDKRLGISDKHEICATCGQKLVDCIGHFGHIELVLPVYHMGYVAEVLHILQSICKSCGRVLLPPETAAETRQRLREARTRGLSTRTAALSRNLLEVCKRITLCPHCGAPNGSVRKVTAPREWLVATGAPTDAARATADGSRAGVRPTATTTTTTGIPGVPRFVHECRRRHPASRKHSAGARADARHRRERLHGEVWQAGGELTRTAPTDGRPEDDKLERELEDDEAPAPDLAPTKRPFELTPLHVWQLLRRIPDDEAELFDMERGCSRPEDLLITAMPVPPVCIRPSLRDDPAHGTREDDLTVQLVDILAANWHLNEQMARGSELSKLMETWDHLQLCVARYLYGETAAAAAASTAVHAKPQLGLRQRLRGKQGRFRGNLSGKRVDFSSRTVISPDPHLEVFQVGVPLRIARALTIPEPVTAGNAAQLRAAVLRGPEQHPGANFVLFPDGSKRFLKYGDRERVARALTTGCVVERHLVDDDVVLFNRQPSLHRLSIMAHRVRVMPGRTFRFNECVCAPYNADFDGDEMNLHVPQTAEARIEALELLSVVRNLNTPRNGEPLIACTQDFITALHLLTGKDVFYGRAAAMQCVAWATDACSSADCGGETWTVRRLPEPAILAPVPLWTGKQLFTVVVRADGRVPPDSWRAVCCDGAEKAYSGHEGPFCPHDGYVQVRGGELLAGQVGKRTLGVNSHCSLLYVLSRTVSAEAAALCMGRLARFAARWLSEYGFSFGVDDVRPGAPLERAKARLLRHGYHRVDALLADYRAGRIRPRPGCTMAETLESLINQTLSDLREQTGTLCLRRLQRGNAPMTMAMCGAKGSTINISQMVACVGQQTVGGTRVPPGFYRRTLPHFARGDQTPAAGGFVANSFHSGMSATEFFFHSMAGREGLVDTAVKTAETGYLQRRLMKALEDLRAEYDGTARTSDGAVVQFVSGGDGLDAAEMEGGGGGAVDWTRWLHTVRWMHPPEREPEVMDAEQQQQQRTEWRRRRWRLLTLMPPSERRIAERALDAASPPLTVSQWHALTATVRRQMQRACLQPGTAVGALAAQSVGEPSTQMTLKTFHFAGVASMNITQGVPRIKELMNAVQDIATPLVTVSAWDMSGSASTTTVDTAVQRELAHARQVLARLERVTLGQLLLRQQVIWEAHGAWMHLVLRADLDAERLQRLLSQDTALRLGGNGEGAGGTVQTWADRRTGHLHLRIDLSGRRGADVDAELGRLKRLLPQVVLQGVPGVKRAVVSAALPGMALSSISPAAHYHLLAETDDLRSLMNLEGVDARYVTCNHVLVVERVLGTEAARATIIHEMLATMASHGITVDARHVQLLADVMTCRGPVLGVTRFGIGRMRSSTLMLASFENTVDHLFEAAVHGRCDPVAGVSECVIMGKPVPLGTGMFQVGWEEEAVAVEPEEADKVERATKRRGSTGRDGRVLLEAERCLCWQRSGSEPGSIRGSL</sequence>
<keyword evidence="7" id="KW-0479">Metal-binding</keyword>
<dbReference type="CDD" id="cd02583">
    <property type="entry name" value="RNAP_III_RPC1_N"/>
    <property type="match status" value="1"/>
</dbReference>
<dbReference type="InterPro" id="IPR038120">
    <property type="entry name" value="Rpb1_funnel_sf"/>
</dbReference>
<evidence type="ECO:0000313" key="17">
    <source>
        <dbReference type="Proteomes" id="UP001301350"/>
    </source>
</evidence>
<dbReference type="FunFam" id="2.40.40.20:FF:000019">
    <property type="entry name" value="DNA-directed RNA polymerase II subunit RPB1"/>
    <property type="match status" value="1"/>
</dbReference>
<keyword evidence="11" id="KW-0539">Nucleus</keyword>
<feature type="region of interest" description="Disordered" evidence="14">
    <location>
        <begin position="1"/>
        <end position="31"/>
    </location>
</feature>
<dbReference type="InterPro" id="IPR000722">
    <property type="entry name" value="RNA_pol_asu"/>
</dbReference>
<dbReference type="GO" id="GO:0003899">
    <property type="term" value="F:DNA-directed RNA polymerase activity"/>
    <property type="evidence" value="ECO:0007669"/>
    <property type="project" value="UniProtKB-EC"/>
</dbReference>
<dbReference type="GO" id="GO:0006351">
    <property type="term" value="P:DNA-templated transcription"/>
    <property type="evidence" value="ECO:0007669"/>
    <property type="project" value="InterPro"/>
</dbReference>
<dbReference type="InterPro" id="IPR007066">
    <property type="entry name" value="RNA_pol_Rpb1_3"/>
</dbReference>
<keyword evidence="6 13" id="KW-0548">Nucleotidyltransferase</keyword>
<dbReference type="Gene3D" id="2.40.40.20">
    <property type="match status" value="1"/>
</dbReference>
<dbReference type="FunFam" id="1.10.150.390:FF:000004">
    <property type="entry name" value="DNA-directed RNA polymerase subunit"/>
    <property type="match status" value="1"/>
</dbReference>
<dbReference type="PANTHER" id="PTHR48446">
    <property type="entry name" value="DNA-DIRECTED RNA POLYMERASE SUBUNIT BETA' N-TERMINAL SECTION"/>
    <property type="match status" value="1"/>
</dbReference>
<dbReference type="InterPro" id="IPR042102">
    <property type="entry name" value="RNA_pol_Rpb1_3_sf"/>
</dbReference>
<dbReference type="Gene3D" id="6.10.250.2940">
    <property type="match status" value="1"/>
</dbReference>
<dbReference type="Pfam" id="PF04997">
    <property type="entry name" value="RNA_pol_Rpb1_1"/>
    <property type="match status" value="1"/>
</dbReference>
<dbReference type="InterPro" id="IPR007083">
    <property type="entry name" value="RNA_pol_Rpb1_4"/>
</dbReference>
<name>A0AAV9IZL1_CYACA</name>
<evidence type="ECO:0000256" key="14">
    <source>
        <dbReference type="SAM" id="MobiDB-lite"/>
    </source>
</evidence>
<dbReference type="EC" id="2.7.7.6" evidence="13"/>
<dbReference type="Gene3D" id="1.10.150.390">
    <property type="match status" value="1"/>
</dbReference>
<dbReference type="InterPro" id="IPR035697">
    <property type="entry name" value="RNAP_III_RPC1_N"/>
</dbReference>
<dbReference type="Gene3D" id="1.10.274.100">
    <property type="entry name" value="RNA polymerase Rpb1, domain 3"/>
    <property type="match status" value="1"/>
</dbReference>
<evidence type="ECO:0000256" key="13">
    <source>
        <dbReference type="RuleBase" id="RU004279"/>
    </source>
</evidence>
<evidence type="ECO:0000256" key="3">
    <source>
        <dbReference type="ARBA" id="ARBA00011206"/>
    </source>
</evidence>
<dbReference type="InterPro" id="IPR007081">
    <property type="entry name" value="RNA_pol_Rpb1_5"/>
</dbReference>
<comment type="catalytic activity">
    <reaction evidence="12 13">
        <text>RNA(n) + a ribonucleoside 5'-triphosphate = RNA(n+1) + diphosphate</text>
        <dbReference type="Rhea" id="RHEA:21248"/>
        <dbReference type="Rhea" id="RHEA-COMP:14527"/>
        <dbReference type="Rhea" id="RHEA-COMP:17342"/>
        <dbReference type="ChEBI" id="CHEBI:33019"/>
        <dbReference type="ChEBI" id="CHEBI:61557"/>
        <dbReference type="ChEBI" id="CHEBI:140395"/>
        <dbReference type="EC" id="2.7.7.6"/>
    </reaction>
</comment>
<evidence type="ECO:0000256" key="12">
    <source>
        <dbReference type="ARBA" id="ARBA00048552"/>
    </source>
</evidence>
<dbReference type="NCBIfam" id="NF006336">
    <property type="entry name" value="PRK08566.1"/>
    <property type="match status" value="1"/>
</dbReference>
<evidence type="ECO:0000256" key="9">
    <source>
        <dbReference type="ARBA" id="ARBA00022842"/>
    </source>
</evidence>
<dbReference type="GO" id="GO:0003677">
    <property type="term" value="F:DNA binding"/>
    <property type="evidence" value="ECO:0007669"/>
    <property type="project" value="InterPro"/>
</dbReference>
<reference evidence="16 17" key="1">
    <citation type="submission" date="2022-07" db="EMBL/GenBank/DDBJ databases">
        <title>Genome-wide signatures of adaptation to extreme environments.</title>
        <authorList>
            <person name="Cho C.H."/>
            <person name="Yoon H.S."/>
        </authorList>
    </citation>
    <scope>NUCLEOTIDE SEQUENCE [LARGE SCALE GENOMIC DNA]</scope>
    <source>
        <strain evidence="16 17">DBV 063 E5</strain>
    </source>
</reference>
<keyword evidence="4 13" id="KW-0240">DNA-directed RNA polymerase</keyword>
<dbReference type="Pfam" id="PF04983">
    <property type="entry name" value="RNA_pol_Rpb1_3"/>
    <property type="match status" value="1"/>
</dbReference>
<dbReference type="Proteomes" id="UP001301350">
    <property type="component" value="Unassembled WGS sequence"/>
</dbReference>
<evidence type="ECO:0000256" key="1">
    <source>
        <dbReference type="ARBA" id="ARBA00004123"/>
    </source>
</evidence>
<evidence type="ECO:0000256" key="4">
    <source>
        <dbReference type="ARBA" id="ARBA00022478"/>
    </source>
</evidence>
<dbReference type="InterPro" id="IPR015700">
    <property type="entry name" value="RPC1"/>
</dbReference>
<evidence type="ECO:0000313" key="16">
    <source>
        <dbReference type="EMBL" id="KAK4537550.1"/>
    </source>
</evidence>
<evidence type="ECO:0000256" key="10">
    <source>
        <dbReference type="ARBA" id="ARBA00023163"/>
    </source>
</evidence>
<dbReference type="Gene3D" id="4.10.860.120">
    <property type="entry name" value="RNA polymerase II, clamp domain"/>
    <property type="match status" value="1"/>
</dbReference>
<comment type="caution">
    <text evidence="16">The sequence shown here is derived from an EMBL/GenBank/DDBJ whole genome shotgun (WGS) entry which is preliminary data.</text>
</comment>
<keyword evidence="17" id="KW-1185">Reference proteome</keyword>
<comment type="subunit">
    <text evidence="3">Component of the RNA polymerase III (Pol III) complex consisting of 17 subunits.</text>
</comment>
<accession>A0AAV9IZL1</accession>
<dbReference type="Pfam" id="PF04998">
    <property type="entry name" value="RNA_pol_Rpb1_5"/>
    <property type="match status" value="1"/>
</dbReference>
<evidence type="ECO:0000256" key="11">
    <source>
        <dbReference type="ARBA" id="ARBA00023242"/>
    </source>
</evidence>
<evidence type="ECO:0000259" key="15">
    <source>
        <dbReference type="SMART" id="SM00663"/>
    </source>
</evidence>
<dbReference type="GO" id="GO:0005634">
    <property type="term" value="C:nucleus"/>
    <property type="evidence" value="ECO:0007669"/>
    <property type="project" value="UniProtKB-SubCell"/>
</dbReference>
<dbReference type="Gene3D" id="6.20.50.80">
    <property type="match status" value="1"/>
</dbReference>
<keyword evidence="8" id="KW-0862">Zinc</keyword>
<evidence type="ECO:0000256" key="6">
    <source>
        <dbReference type="ARBA" id="ARBA00022695"/>
    </source>
</evidence>
<keyword evidence="10 13" id="KW-0804">Transcription</keyword>
<dbReference type="EMBL" id="JANCYW010000013">
    <property type="protein sequence ID" value="KAK4537550.1"/>
    <property type="molecule type" value="Genomic_DNA"/>
</dbReference>
<evidence type="ECO:0000256" key="8">
    <source>
        <dbReference type="ARBA" id="ARBA00022833"/>
    </source>
</evidence>
<feature type="compositionally biased region" description="Basic and acidic residues" evidence="14">
    <location>
        <begin position="398"/>
        <end position="407"/>
    </location>
</feature>
<dbReference type="SUPFAM" id="SSF64484">
    <property type="entry name" value="beta and beta-prime subunits of DNA dependent RNA-polymerase"/>
    <property type="match status" value="1"/>
</dbReference>
<evidence type="ECO:0000256" key="5">
    <source>
        <dbReference type="ARBA" id="ARBA00022679"/>
    </source>
</evidence>
<feature type="domain" description="RNA polymerase N-terminal" evidence="15">
    <location>
        <begin position="458"/>
        <end position="764"/>
    </location>
</feature>
<proteinExistence type="inferred from homology"/>
<dbReference type="InterPro" id="IPR007080">
    <property type="entry name" value="RNA_pol_Rpb1_1"/>
</dbReference>
<dbReference type="InterPro" id="IPR006592">
    <property type="entry name" value="RNA_pol_N"/>
</dbReference>
<dbReference type="GO" id="GO:0046872">
    <property type="term" value="F:metal ion binding"/>
    <property type="evidence" value="ECO:0007669"/>
    <property type="project" value="UniProtKB-KW"/>
</dbReference>
<comment type="subcellular location">
    <subcellularLocation>
        <location evidence="1">Nucleus</location>
    </subcellularLocation>
</comment>
<dbReference type="Pfam" id="PF00623">
    <property type="entry name" value="RNA_pol_Rpb1_2"/>
    <property type="match status" value="1"/>
</dbReference>
<evidence type="ECO:0000256" key="2">
    <source>
        <dbReference type="ARBA" id="ARBA00006460"/>
    </source>
</evidence>
<comment type="similarity">
    <text evidence="2 13">Belongs to the RNA polymerase beta' chain family.</text>
</comment>
<feature type="region of interest" description="Disordered" evidence="14">
    <location>
        <begin position="321"/>
        <end position="424"/>
    </location>
</feature>
<dbReference type="SMART" id="SM00663">
    <property type="entry name" value="RPOLA_N"/>
    <property type="match status" value="1"/>
</dbReference>
<organism evidence="16 17">
    <name type="scientific">Cyanidium caldarium</name>
    <name type="common">Red alga</name>
    <dbReference type="NCBI Taxonomy" id="2771"/>
    <lineage>
        <taxon>Eukaryota</taxon>
        <taxon>Rhodophyta</taxon>
        <taxon>Bangiophyceae</taxon>
        <taxon>Cyanidiales</taxon>
        <taxon>Cyanidiaceae</taxon>
        <taxon>Cyanidium</taxon>
    </lineage>
</organism>
<dbReference type="PANTHER" id="PTHR48446:SF1">
    <property type="entry name" value="DNA-DIRECTED RNA POLYMERASE SUBUNIT BETA' N-TERMINAL SECTION"/>
    <property type="match status" value="1"/>
</dbReference>
<dbReference type="Pfam" id="PF05000">
    <property type="entry name" value="RNA_pol_Rpb1_4"/>
    <property type="match status" value="1"/>
</dbReference>
<dbReference type="GO" id="GO:0000428">
    <property type="term" value="C:DNA-directed RNA polymerase complex"/>
    <property type="evidence" value="ECO:0007669"/>
    <property type="project" value="UniProtKB-KW"/>
</dbReference>
<keyword evidence="5 13" id="KW-0808">Transferase</keyword>
<keyword evidence="9" id="KW-0460">Magnesium</keyword>
<evidence type="ECO:0000256" key="7">
    <source>
        <dbReference type="ARBA" id="ARBA00022723"/>
    </source>
</evidence>
<dbReference type="Gene3D" id="3.30.1490.180">
    <property type="entry name" value="RNA polymerase ii"/>
    <property type="match status" value="1"/>
</dbReference>
<comment type="function">
    <text evidence="13">DNA-dependent RNA polymerase catalyzes the transcription of DNA into RNA using the four ribonucleoside triphosphates as substrates.</text>
</comment>
<dbReference type="Gene3D" id="1.10.132.30">
    <property type="match status" value="1"/>
</dbReference>
<protein>
    <recommendedName>
        <fullName evidence="13">DNA-directed RNA polymerase subunit</fullName>
        <ecNumber evidence="13">2.7.7.6</ecNumber>
    </recommendedName>
</protein>